<proteinExistence type="predicted"/>
<sequence length="164" mass="20069">MNFNKYLLQLPKLTPTTMDDSYRQLGIVKNKSPFRIENRDLFYLMNKSQFESLYSNPKKLKTEKQQSFRNHSYRMHSSINEKNREIQHHNSFIENNQLHQKQWQKQKNTMITRSFQKPEFRNKSETLCLDKKNQPESQRKMQNKRLLKNPKIMLRELWDVNYGQ</sequence>
<keyword evidence="2" id="KW-1185">Reference proteome</keyword>
<accession>A0A8S1M376</accession>
<dbReference type="EMBL" id="CAJJDN010000033">
    <property type="protein sequence ID" value="CAD8075308.1"/>
    <property type="molecule type" value="Genomic_DNA"/>
</dbReference>
<reference evidence="1" key="1">
    <citation type="submission" date="2021-01" db="EMBL/GenBank/DDBJ databases">
        <authorList>
            <consortium name="Genoscope - CEA"/>
            <person name="William W."/>
        </authorList>
    </citation>
    <scope>NUCLEOTIDE SEQUENCE</scope>
</reference>
<dbReference type="OrthoDB" id="286883at2759"/>
<evidence type="ECO:0000313" key="1">
    <source>
        <dbReference type="EMBL" id="CAD8075308.1"/>
    </source>
</evidence>
<protein>
    <submittedName>
        <fullName evidence="1">Uncharacterized protein</fullName>
    </submittedName>
</protein>
<organism evidence="1 2">
    <name type="scientific">Paramecium sonneborni</name>
    <dbReference type="NCBI Taxonomy" id="65129"/>
    <lineage>
        <taxon>Eukaryota</taxon>
        <taxon>Sar</taxon>
        <taxon>Alveolata</taxon>
        <taxon>Ciliophora</taxon>
        <taxon>Intramacronucleata</taxon>
        <taxon>Oligohymenophorea</taxon>
        <taxon>Peniculida</taxon>
        <taxon>Parameciidae</taxon>
        <taxon>Paramecium</taxon>
    </lineage>
</organism>
<comment type="caution">
    <text evidence="1">The sequence shown here is derived from an EMBL/GenBank/DDBJ whole genome shotgun (WGS) entry which is preliminary data.</text>
</comment>
<dbReference type="Proteomes" id="UP000692954">
    <property type="component" value="Unassembled WGS sequence"/>
</dbReference>
<evidence type="ECO:0000313" key="2">
    <source>
        <dbReference type="Proteomes" id="UP000692954"/>
    </source>
</evidence>
<gene>
    <name evidence="1" type="ORF">PSON_ATCC_30995.1.T0330162</name>
</gene>
<name>A0A8S1M376_9CILI</name>
<dbReference type="AlphaFoldDB" id="A0A8S1M376"/>